<keyword evidence="7" id="KW-0378">Hydrolase</keyword>
<dbReference type="GO" id="GO:0003676">
    <property type="term" value="F:nucleic acid binding"/>
    <property type="evidence" value="ECO:0007669"/>
    <property type="project" value="InterPro"/>
</dbReference>
<evidence type="ECO:0000313" key="11">
    <source>
        <dbReference type="Proteomes" id="UP000827092"/>
    </source>
</evidence>
<sequence>MGLSRKQHKRPQTSRIYRHKRSNTPKHKDPPTFEATTGKAAVWGTVVIGRKLRQVLSLQRNFVLAISRGYRTTATIDAIILSGVLPLNIKIREEAMRARVGRMGKIEQIENSTLKHNEYETKIQYLKSHPAHTGKGINIWPSKIPPPKTDITIYTDGTKSEEGVVSAYVIYNKNNEIKTWQTKLEEYNSVFQAELTAIEIAILNTKDTNHKNITILSDSNSSLQAIKDPSNTSPIVKSIQRTLQTTKTRYTMQWIKAHNNTLGNERADTLAKLAVKNEDIPKTKLPKPLSHLKKTLRDISIINWQTQWTEEGEGRRLHSYIHKVDLNKNIGDTTLTQFLTGHATTPSYFHKIGQESSPNCVCGRVGDLDHFSYDCPLTREIHFKNPGPDKTVQKRMILREKGLRNNCRIIINFLQSRNRELCEPAP</sequence>
<proteinExistence type="inferred from homology"/>
<feature type="compositionally biased region" description="Basic residues" evidence="8">
    <location>
        <begin position="1"/>
        <end position="25"/>
    </location>
</feature>
<evidence type="ECO:0000256" key="8">
    <source>
        <dbReference type="SAM" id="MobiDB-lite"/>
    </source>
</evidence>
<dbReference type="EMBL" id="JAFNEN010000643">
    <property type="protein sequence ID" value="KAG8179205.1"/>
    <property type="molecule type" value="Genomic_DNA"/>
</dbReference>
<dbReference type="Gene3D" id="3.30.420.10">
    <property type="entry name" value="Ribonuclease H-like superfamily/Ribonuclease H"/>
    <property type="match status" value="1"/>
</dbReference>
<dbReference type="InterPro" id="IPR050092">
    <property type="entry name" value="RNase_H"/>
</dbReference>
<evidence type="ECO:0000256" key="1">
    <source>
        <dbReference type="ARBA" id="ARBA00000077"/>
    </source>
</evidence>
<comment type="caution">
    <text evidence="10">The sequence shown here is derived from an EMBL/GenBank/DDBJ whole genome shotgun (WGS) entry which is preliminary data.</text>
</comment>
<evidence type="ECO:0000259" key="9">
    <source>
        <dbReference type="PROSITE" id="PS50879"/>
    </source>
</evidence>
<comment type="similarity">
    <text evidence="2">Belongs to the RNase H family.</text>
</comment>
<evidence type="ECO:0000313" key="10">
    <source>
        <dbReference type="EMBL" id="KAG8179205.1"/>
    </source>
</evidence>
<dbReference type="CDD" id="cd09276">
    <property type="entry name" value="Rnase_HI_RT_non_LTR"/>
    <property type="match status" value="1"/>
</dbReference>
<evidence type="ECO:0000256" key="7">
    <source>
        <dbReference type="ARBA" id="ARBA00022801"/>
    </source>
</evidence>
<dbReference type="GO" id="GO:0004523">
    <property type="term" value="F:RNA-DNA hybrid ribonuclease activity"/>
    <property type="evidence" value="ECO:0007669"/>
    <property type="project" value="UniProtKB-EC"/>
</dbReference>
<keyword evidence="5" id="KW-0479">Metal-binding</keyword>
<evidence type="ECO:0000256" key="4">
    <source>
        <dbReference type="ARBA" id="ARBA00022722"/>
    </source>
</evidence>
<dbReference type="InterPro" id="IPR036397">
    <property type="entry name" value="RNaseH_sf"/>
</dbReference>
<dbReference type="SUPFAM" id="SSF53098">
    <property type="entry name" value="Ribonuclease H-like"/>
    <property type="match status" value="1"/>
</dbReference>
<evidence type="ECO:0000256" key="6">
    <source>
        <dbReference type="ARBA" id="ARBA00022759"/>
    </source>
</evidence>
<comment type="catalytic activity">
    <reaction evidence="1">
        <text>Endonucleolytic cleavage to 5'-phosphomonoester.</text>
        <dbReference type="EC" id="3.1.26.4"/>
    </reaction>
</comment>
<dbReference type="PROSITE" id="PS50879">
    <property type="entry name" value="RNASE_H_1"/>
    <property type="match status" value="1"/>
</dbReference>
<dbReference type="InterPro" id="IPR002156">
    <property type="entry name" value="RNaseH_domain"/>
</dbReference>
<dbReference type="InterPro" id="IPR012337">
    <property type="entry name" value="RNaseH-like_sf"/>
</dbReference>
<accession>A0AAV6U4J6</accession>
<evidence type="ECO:0000256" key="3">
    <source>
        <dbReference type="ARBA" id="ARBA00012180"/>
    </source>
</evidence>
<keyword evidence="6" id="KW-0255">Endonuclease</keyword>
<feature type="domain" description="RNase H type-1" evidence="9">
    <location>
        <begin position="147"/>
        <end position="276"/>
    </location>
</feature>
<gene>
    <name evidence="10" type="ORF">JTE90_004033</name>
</gene>
<keyword evidence="11" id="KW-1185">Reference proteome</keyword>
<dbReference type="Proteomes" id="UP000827092">
    <property type="component" value="Unassembled WGS sequence"/>
</dbReference>
<reference evidence="10 11" key="1">
    <citation type="journal article" date="2022" name="Nat. Ecol. Evol.">
        <title>A masculinizing supergene underlies an exaggerated male reproductive morph in a spider.</title>
        <authorList>
            <person name="Hendrickx F."/>
            <person name="De Corte Z."/>
            <person name="Sonet G."/>
            <person name="Van Belleghem S.M."/>
            <person name="Kostlbacher S."/>
            <person name="Vangestel C."/>
        </authorList>
    </citation>
    <scope>NUCLEOTIDE SEQUENCE [LARGE SCALE GENOMIC DNA]</scope>
    <source>
        <strain evidence="10">W744_W776</strain>
    </source>
</reference>
<protein>
    <recommendedName>
        <fullName evidence="3">ribonuclease H</fullName>
        <ecNumber evidence="3">3.1.26.4</ecNumber>
    </recommendedName>
</protein>
<dbReference type="PANTHER" id="PTHR10642:SF26">
    <property type="entry name" value="RIBONUCLEASE H1"/>
    <property type="match status" value="1"/>
</dbReference>
<dbReference type="Pfam" id="PF00075">
    <property type="entry name" value="RNase_H"/>
    <property type="match status" value="1"/>
</dbReference>
<dbReference type="PANTHER" id="PTHR10642">
    <property type="entry name" value="RIBONUCLEASE H1"/>
    <property type="match status" value="1"/>
</dbReference>
<dbReference type="GO" id="GO:0046872">
    <property type="term" value="F:metal ion binding"/>
    <property type="evidence" value="ECO:0007669"/>
    <property type="project" value="UniProtKB-KW"/>
</dbReference>
<keyword evidence="4" id="KW-0540">Nuclease</keyword>
<dbReference type="AlphaFoldDB" id="A0AAV6U4J6"/>
<dbReference type="EC" id="3.1.26.4" evidence="3"/>
<name>A0AAV6U4J6_9ARAC</name>
<dbReference type="GO" id="GO:0043137">
    <property type="term" value="P:DNA replication, removal of RNA primer"/>
    <property type="evidence" value="ECO:0007669"/>
    <property type="project" value="TreeGrafter"/>
</dbReference>
<evidence type="ECO:0000256" key="2">
    <source>
        <dbReference type="ARBA" id="ARBA00005300"/>
    </source>
</evidence>
<organism evidence="10 11">
    <name type="scientific">Oedothorax gibbosus</name>
    <dbReference type="NCBI Taxonomy" id="931172"/>
    <lineage>
        <taxon>Eukaryota</taxon>
        <taxon>Metazoa</taxon>
        <taxon>Ecdysozoa</taxon>
        <taxon>Arthropoda</taxon>
        <taxon>Chelicerata</taxon>
        <taxon>Arachnida</taxon>
        <taxon>Araneae</taxon>
        <taxon>Araneomorphae</taxon>
        <taxon>Entelegynae</taxon>
        <taxon>Araneoidea</taxon>
        <taxon>Linyphiidae</taxon>
        <taxon>Erigoninae</taxon>
        <taxon>Oedothorax</taxon>
    </lineage>
</organism>
<evidence type="ECO:0000256" key="5">
    <source>
        <dbReference type="ARBA" id="ARBA00022723"/>
    </source>
</evidence>
<feature type="region of interest" description="Disordered" evidence="8">
    <location>
        <begin position="1"/>
        <end position="34"/>
    </location>
</feature>